<dbReference type="InterPro" id="IPR028979">
    <property type="entry name" value="Ser_kin/Pase_Hpr-like_N_sf"/>
</dbReference>
<name>A0A1G9H687_9FIRM</name>
<proteinExistence type="predicted"/>
<evidence type="ECO:0000313" key="3">
    <source>
        <dbReference type="Proteomes" id="UP000199476"/>
    </source>
</evidence>
<dbReference type="CDD" id="cd03109">
    <property type="entry name" value="DTBS"/>
    <property type="match status" value="1"/>
</dbReference>
<gene>
    <name evidence="2" type="ORF">SAMN04488692_101100</name>
</gene>
<dbReference type="SUPFAM" id="SSF52540">
    <property type="entry name" value="P-loop containing nucleoside triphosphate hydrolases"/>
    <property type="match status" value="1"/>
</dbReference>
<accession>A0A1G9H687</accession>
<evidence type="ECO:0000313" key="2">
    <source>
        <dbReference type="EMBL" id="SDL07913.1"/>
    </source>
</evidence>
<protein>
    <recommendedName>
        <fullName evidence="1">DRTGG domain-containing protein</fullName>
    </recommendedName>
</protein>
<evidence type="ECO:0000259" key="1">
    <source>
        <dbReference type="Pfam" id="PF07085"/>
    </source>
</evidence>
<keyword evidence="3" id="KW-1185">Reference proteome</keyword>
<feature type="domain" description="DRTGG" evidence="1">
    <location>
        <begin position="235"/>
        <end position="335"/>
    </location>
</feature>
<dbReference type="Pfam" id="PF13500">
    <property type="entry name" value="AAA_26"/>
    <property type="match status" value="1"/>
</dbReference>
<sequence>MEDIFVAATGQDRGKTSFAVGFLSLLNDKVGNVGFMKPVGNRFVETEDGLRIDEDVQLMDSIYDFDDNLKDISPVILDSSFVRHCIESECRQEMERQITVAYDRMVQGRDMMVIEGSGQTSVGEVVNLSNARVAEMLGSKVIILAEGGIGNTVDRVMLNVSFLKQFDIEILGVVLNKVYKSKMDKVKEKAGMALRERGLEVLGVIPYERMLTYPSIGHIMDQFEHFQPVTDVGKSVESRSISRVVIGAMTPREALKYIEGNELLITGGDREDMMVSALCRTAIHLQSGRGGSVSGIIATGGITPHESIIETAENLGILIMESQEDTYTVASRIKDMTIKLRPNDHKKIEKTRNIIGENIEMDRIMHLLE</sequence>
<dbReference type="Proteomes" id="UP000199476">
    <property type="component" value="Unassembled WGS sequence"/>
</dbReference>
<dbReference type="Pfam" id="PF07085">
    <property type="entry name" value="DRTGG"/>
    <property type="match status" value="1"/>
</dbReference>
<dbReference type="InterPro" id="IPR050500">
    <property type="entry name" value="Phos_Acetyltrans/Butyryltrans"/>
</dbReference>
<dbReference type="STRING" id="321763.SAMN04488692_101100"/>
<dbReference type="PANTHER" id="PTHR43356">
    <property type="entry name" value="PHOSPHATE ACETYLTRANSFERASE"/>
    <property type="match status" value="1"/>
</dbReference>
<dbReference type="RefSeq" id="WP_143422982.1">
    <property type="nucleotide sequence ID" value="NZ_FNGO01000001.1"/>
</dbReference>
<dbReference type="SUPFAM" id="SSF75138">
    <property type="entry name" value="HprK N-terminal domain-like"/>
    <property type="match status" value="1"/>
</dbReference>
<organism evidence="2 3">
    <name type="scientific">Halarsenatibacter silvermanii</name>
    <dbReference type="NCBI Taxonomy" id="321763"/>
    <lineage>
        <taxon>Bacteria</taxon>
        <taxon>Bacillati</taxon>
        <taxon>Bacillota</taxon>
        <taxon>Clostridia</taxon>
        <taxon>Halanaerobiales</taxon>
        <taxon>Halarsenatibacteraceae</taxon>
        <taxon>Halarsenatibacter</taxon>
    </lineage>
</organism>
<dbReference type="Gene3D" id="3.40.1390.20">
    <property type="entry name" value="HprK N-terminal domain-like"/>
    <property type="match status" value="1"/>
</dbReference>
<dbReference type="PANTHER" id="PTHR43356:SF2">
    <property type="entry name" value="PHOSPHATE ACETYLTRANSFERASE"/>
    <property type="match status" value="1"/>
</dbReference>
<dbReference type="Gene3D" id="3.40.50.300">
    <property type="entry name" value="P-loop containing nucleotide triphosphate hydrolases"/>
    <property type="match status" value="1"/>
</dbReference>
<dbReference type="OrthoDB" id="9769095at2"/>
<dbReference type="AlphaFoldDB" id="A0A1G9H687"/>
<dbReference type="InterPro" id="IPR010766">
    <property type="entry name" value="DRTGG"/>
</dbReference>
<dbReference type="InterPro" id="IPR027417">
    <property type="entry name" value="P-loop_NTPase"/>
</dbReference>
<dbReference type="EMBL" id="FNGO01000001">
    <property type="protein sequence ID" value="SDL07913.1"/>
    <property type="molecule type" value="Genomic_DNA"/>
</dbReference>
<reference evidence="2 3" key="1">
    <citation type="submission" date="2016-10" db="EMBL/GenBank/DDBJ databases">
        <authorList>
            <person name="de Groot N.N."/>
        </authorList>
    </citation>
    <scope>NUCLEOTIDE SEQUENCE [LARGE SCALE GENOMIC DNA]</scope>
    <source>
        <strain evidence="2 3">SLAS-1</strain>
    </source>
</reference>